<dbReference type="AlphaFoldDB" id="A0AAV6XZ52"/>
<reference evidence="3" key="1">
    <citation type="submission" date="2019-10" db="EMBL/GenBank/DDBJ databases">
        <authorList>
            <person name="Zhang R."/>
            <person name="Pan Y."/>
            <person name="Wang J."/>
            <person name="Ma R."/>
            <person name="Yu S."/>
        </authorList>
    </citation>
    <scope>NUCLEOTIDE SEQUENCE</scope>
    <source>
        <strain evidence="3">LA-IB0</strain>
        <tissue evidence="3">Leaf</tissue>
    </source>
</reference>
<dbReference type="Proteomes" id="UP000826271">
    <property type="component" value="Unassembled WGS sequence"/>
</dbReference>
<feature type="signal peptide" evidence="2">
    <location>
        <begin position="1"/>
        <end position="21"/>
    </location>
</feature>
<feature type="compositionally biased region" description="Polar residues" evidence="1">
    <location>
        <begin position="88"/>
        <end position="97"/>
    </location>
</feature>
<gene>
    <name evidence="3" type="ORF">BUALT_Bualt02G0102100</name>
</gene>
<evidence type="ECO:0000256" key="1">
    <source>
        <dbReference type="SAM" id="MobiDB-lite"/>
    </source>
</evidence>
<keyword evidence="2" id="KW-0732">Signal</keyword>
<sequence>MMSNVRIVILLMVLAFAEIQARNLSDYAHGQNLAKPSFPGSAYFSADNNVKPYKDPQDQYLRPQGRPRGPDPLHTFKCHTPGNKLRRSSQNPNSFLA</sequence>
<keyword evidence="4" id="KW-1185">Reference proteome</keyword>
<comment type="caution">
    <text evidence="3">The sequence shown here is derived from an EMBL/GenBank/DDBJ whole genome shotgun (WGS) entry which is preliminary data.</text>
</comment>
<proteinExistence type="predicted"/>
<protein>
    <submittedName>
        <fullName evidence="3">Uncharacterized protein</fullName>
    </submittedName>
</protein>
<evidence type="ECO:0000313" key="4">
    <source>
        <dbReference type="Proteomes" id="UP000826271"/>
    </source>
</evidence>
<evidence type="ECO:0000313" key="3">
    <source>
        <dbReference type="EMBL" id="KAG8388211.1"/>
    </source>
</evidence>
<evidence type="ECO:0000256" key="2">
    <source>
        <dbReference type="SAM" id="SignalP"/>
    </source>
</evidence>
<dbReference type="EMBL" id="WHWC01000002">
    <property type="protein sequence ID" value="KAG8388211.1"/>
    <property type="molecule type" value="Genomic_DNA"/>
</dbReference>
<organism evidence="3 4">
    <name type="scientific">Buddleja alternifolia</name>
    <dbReference type="NCBI Taxonomy" id="168488"/>
    <lineage>
        <taxon>Eukaryota</taxon>
        <taxon>Viridiplantae</taxon>
        <taxon>Streptophyta</taxon>
        <taxon>Embryophyta</taxon>
        <taxon>Tracheophyta</taxon>
        <taxon>Spermatophyta</taxon>
        <taxon>Magnoliopsida</taxon>
        <taxon>eudicotyledons</taxon>
        <taxon>Gunneridae</taxon>
        <taxon>Pentapetalae</taxon>
        <taxon>asterids</taxon>
        <taxon>lamiids</taxon>
        <taxon>Lamiales</taxon>
        <taxon>Scrophulariaceae</taxon>
        <taxon>Buddlejeae</taxon>
        <taxon>Buddleja</taxon>
    </lineage>
</organism>
<name>A0AAV6XZ52_9LAMI</name>
<feature type="chain" id="PRO_5043540763" evidence="2">
    <location>
        <begin position="22"/>
        <end position="97"/>
    </location>
</feature>
<feature type="region of interest" description="Disordered" evidence="1">
    <location>
        <begin position="46"/>
        <end position="97"/>
    </location>
</feature>
<accession>A0AAV6XZ52</accession>